<dbReference type="EMBL" id="JALJXV010000003">
    <property type="protein sequence ID" value="MCP1674603.1"/>
    <property type="molecule type" value="Genomic_DNA"/>
</dbReference>
<evidence type="ECO:0000313" key="3">
    <source>
        <dbReference type="Proteomes" id="UP001205843"/>
    </source>
</evidence>
<protein>
    <submittedName>
        <fullName evidence="2">Uncharacterized protein</fullName>
    </submittedName>
</protein>
<accession>A0AAE3G3P4</accession>
<dbReference type="AlphaFoldDB" id="A0AAE3G3P4"/>
<keyword evidence="1" id="KW-0812">Transmembrane</keyword>
<dbReference type="RefSeq" id="WP_253476721.1">
    <property type="nucleotide sequence ID" value="NZ_JALJXV010000003.1"/>
</dbReference>
<organism evidence="2 3">
    <name type="scientific">Natronocella acetinitrilica</name>
    <dbReference type="NCBI Taxonomy" id="414046"/>
    <lineage>
        <taxon>Bacteria</taxon>
        <taxon>Pseudomonadati</taxon>
        <taxon>Pseudomonadota</taxon>
        <taxon>Gammaproteobacteria</taxon>
        <taxon>Chromatiales</taxon>
        <taxon>Ectothiorhodospiraceae</taxon>
        <taxon>Natronocella</taxon>
    </lineage>
</organism>
<feature type="transmembrane region" description="Helical" evidence="1">
    <location>
        <begin position="87"/>
        <end position="108"/>
    </location>
</feature>
<keyword evidence="1" id="KW-1133">Transmembrane helix</keyword>
<evidence type="ECO:0000313" key="2">
    <source>
        <dbReference type="EMBL" id="MCP1674603.1"/>
    </source>
</evidence>
<keyword evidence="1" id="KW-0472">Membrane</keyword>
<feature type="transmembrane region" description="Helical" evidence="1">
    <location>
        <begin position="47"/>
        <end position="66"/>
    </location>
</feature>
<reference evidence="2" key="1">
    <citation type="submission" date="2022-03" db="EMBL/GenBank/DDBJ databases">
        <title>Genomic Encyclopedia of Type Strains, Phase III (KMG-III): the genomes of soil and plant-associated and newly described type strains.</title>
        <authorList>
            <person name="Whitman W."/>
        </authorList>
    </citation>
    <scope>NUCLEOTIDE SEQUENCE</scope>
    <source>
        <strain evidence="2">ANL 6-2</strain>
    </source>
</reference>
<feature type="transmembrane region" description="Helical" evidence="1">
    <location>
        <begin position="20"/>
        <end position="41"/>
    </location>
</feature>
<comment type="caution">
    <text evidence="2">The sequence shown here is derived from an EMBL/GenBank/DDBJ whole genome shotgun (WGS) entry which is preliminary data.</text>
</comment>
<keyword evidence="3" id="KW-1185">Reference proteome</keyword>
<proteinExistence type="predicted"/>
<sequence>MIDTPESLVRACRLAERARLIRTGFQAFVRATLAAVGLLALTELTRLGLGAGLTASLLAAACLWPLHARLCGVIGGRRPDFWQAAPYLLILFGAPLALAALDPVHALWLDQASWLALLAMALLMCERLDASIRAGVRASLRLTYLMSDALIEQHNIRGSIEASLRAALARDGASEEAAYIRAAIARFRNEPTDTRSALAMARAIVLANPLDAQD</sequence>
<evidence type="ECO:0000256" key="1">
    <source>
        <dbReference type="SAM" id="Phobius"/>
    </source>
</evidence>
<name>A0AAE3G3P4_9GAMM</name>
<gene>
    <name evidence="2" type="ORF">J2T57_001705</name>
</gene>
<dbReference type="Proteomes" id="UP001205843">
    <property type="component" value="Unassembled WGS sequence"/>
</dbReference>